<dbReference type="EMBL" id="BMAT01008311">
    <property type="protein sequence ID" value="GFR82183.1"/>
    <property type="molecule type" value="Genomic_DNA"/>
</dbReference>
<dbReference type="GO" id="GO:0003676">
    <property type="term" value="F:nucleic acid binding"/>
    <property type="evidence" value="ECO:0007669"/>
    <property type="project" value="InterPro"/>
</dbReference>
<dbReference type="PANTHER" id="PTHR47331:SF5">
    <property type="entry name" value="RIBONUCLEASE H"/>
    <property type="match status" value="1"/>
</dbReference>
<accession>A0AAV4G9F2</accession>
<dbReference type="SUPFAM" id="SSF53098">
    <property type="entry name" value="Ribonuclease H-like"/>
    <property type="match status" value="1"/>
</dbReference>
<reference evidence="1 2" key="1">
    <citation type="journal article" date="2021" name="Elife">
        <title>Chloroplast acquisition without the gene transfer in kleptoplastic sea slugs, Plakobranchus ocellatus.</title>
        <authorList>
            <person name="Maeda T."/>
            <person name="Takahashi S."/>
            <person name="Yoshida T."/>
            <person name="Shimamura S."/>
            <person name="Takaki Y."/>
            <person name="Nagai Y."/>
            <person name="Toyoda A."/>
            <person name="Suzuki Y."/>
            <person name="Arimoto A."/>
            <person name="Ishii H."/>
            <person name="Satoh N."/>
            <person name="Nishiyama T."/>
            <person name="Hasebe M."/>
            <person name="Maruyama T."/>
            <person name="Minagawa J."/>
            <person name="Obokata J."/>
            <person name="Shigenobu S."/>
        </authorList>
    </citation>
    <scope>NUCLEOTIDE SEQUENCE [LARGE SCALE GENOMIC DNA]</scope>
</reference>
<evidence type="ECO:0000313" key="1">
    <source>
        <dbReference type="EMBL" id="GFR82183.1"/>
    </source>
</evidence>
<dbReference type="InterPro" id="IPR012337">
    <property type="entry name" value="RNaseH-like_sf"/>
</dbReference>
<evidence type="ECO:0000313" key="2">
    <source>
        <dbReference type="Proteomes" id="UP000762676"/>
    </source>
</evidence>
<protein>
    <submittedName>
        <fullName evidence="1">Gag-pol fusion polyprotein</fullName>
    </submittedName>
</protein>
<name>A0AAV4G9F2_9GAST</name>
<dbReference type="AlphaFoldDB" id="A0AAV4G9F2"/>
<organism evidence="1 2">
    <name type="scientific">Elysia marginata</name>
    <dbReference type="NCBI Taxonomy" id="1093978"/>
    <lineage>
        <taxon>Eukaryota</taxon>
        <taxon>Metazoa</taxon>
        <taxon>Spiralia</taxon>
        <taxon>Lophotrochozoa</taxon>
        <taxon>Mollusca</taxon>
        <taxon>Gastropoda</taxon>
        <taxon>Heterobranchia</taxon>
        <taxon>Euthyneura</taxon>
        <taxon>Panpulmonata</taxon>
        <taxon>Sacoglossa</taxon>
        <taxon>Placobranchoidea</taxon>
        <taxon>Plakobranchidae</taxon>
        <taxon>Elysia</taxon>
    </lineage>
</organism>
<dbReference type="Proteomes" id="UP000762676">
    <property type="component" value="Unassembled WGS sequence"/>
</dbReference>
<comment type="caution">
    <text evidence="1">The sequence shown here is derived from an EMBL/GenBank/DDBJ whole genome shotgun (WGS) entry which is preliminary data.</text>
</comment>
<proteinExistence type="predicted"/>
<dbReference type="Gene3D" id="3.30.420.10">
    <property type="entry name" value="Ribonuclease H-like superfamily/Ribonuclease H"/>
    <property type="match status" value="1"/>
</dbReference>
<keyword evidence="2" id="KW-1185">Reference proteome</keyword>
<dbReference type="PANTHER" id="PTHR47331">
    <property type="entry name" value="PHD-TYPE DOMAIN-CONTAINING PROTEIN"/>
    <property type="match status" value="1"/>
</dbReference>
<gene>
    <name evidence="1" type="ORF">ElyMa_004091500</name>
</gene>
<sequence length="157" mass="17821">MLMGARQIARRLTHLSHQDSCPSAHGSHLTANKVLNSLERKGRKTLKRYGLIITCLSTRAVHIEVLDDISTDPVIDALRRLIAIRGQVRQIRSHRGTNFVGASRELARTWKEMDRDSLKATLLEKHQYEWVFNPPAASHAGGVWERIIRSARRILDG</sequence>
<dbReference type="InterPro" id="IPR036397">
    <property type="entry name" value="RNaseH_sf"/>
</dbReference>